<name>A0A1C3E7A0_9PLAN</name>
<keyword evidence="10" id="KW-1185">Reference proteome</keyword>
<evidence type="ECO:0000256" key="8">
    <source>
        <dbReference type="SAM" id="Phobius"/>
    </source>
</evidence>
<comment type="caution">
    <text evidence="9">The sequence shown here is derived from an EMBL/GenBank/DDBJ whole genome shotgun (WGS) entry which is preliminary data.</text>
</comment>
<reference evidence="9 10" key="1">
    <citation type="submission" date="2016-05" db="EMBL/GenBank/DDBJ databases">
        <title>Genomic and physiological characterization of Planctopirus sp. isolated from fresh water lake.</title>
        <authorList>
            <person name="Subhash Y."/>
            <person name="Ramana C."/>
        </authorList>
    </citation>
    <scope>NUCLEOTIDE SEQUENCE [LARGE SCALE GENOMIC DNA]</scope>
    <source>
        <strain evidence="9 10">JC280</strain>
    </source>
</reference>
<dbReference type="RefSeq" id="WP_068850395.1">
    <property type="nucleotide sequence ID" value="NZ_LYDR01000144.1"/>
</dbReference>
<dbReference type="GO" id="GO:0015031">
    <property type="term" value="P:protein transport"/>
    <property type="evidence" value="ECO:0007669"/>
    <property type="project" value="UniProtKB-KW"/>
</dbReference>
<gene>
    <name evidence="9" type="ORF">A6X21_09910</name>
</gene>
<dbReference type="Pfam" id="PF02472">
    <property type="entry name" value="ExbD"/>
    <property type="match status" value="1"/>
</dbReference>
<dbReference type="GO" id="GO:0022857">
    <property type="term" value="F:transmembrane transporter activity"/>
    <property type="evidence" value="ECO:0007669"/>
    <property type="project" value="InterPro"/>
</dbReference>
<dbReference type="AlphaFoldDB" id="A0A1C3E7A0"/>
<dbReference type="OrthoDB" id="9793581at2"/>
<keyword evidence="4 7" id="KW-0812">Transmembrane</keyword>
<comment type="similarity">
    <text evidence="2 7">Belongs to the ExbD/TolR family.</text>
</comment>
<sequence>MPLKTEPLEEPTLNLASMLDIVMLLLMFFMIGTQFKNQEREYKIQLPTVSDAKALSGQPDELVVNVSRDGVITLNTRQISIAELEQELAKAIQNFPAQSVLIRGDGASPYQNVMEVMSAAKKVGVRNVSLAHQPRAQK</sequence>
<keyword evidence="6 8" id="KW-0472">Membrane</keyword>
<comment type="subcellular location">
    <subcellularLocation>
        <location evidence="1">Cell membrane</location>
        <topology evidence="1">Single-pass membrane protein</topology>
    </subcellularLocation>
    <subcellularLocation>
        <location evidence="7">Cell membrane</location>
        <topology evidence="7">Single-pass type II membrane protein</topology>
    </subcellularLocation>
</comment>
<dbReference type="Proteomes" id="UP000094828">
    <property type="component" value="Unassembled WGS sequence"/>
</dbReference>
<proteinExistence type="inferred from homology"/>
<evidence type="ECO:0000256" key="6">
    <source>
        <dbReference type="ARBA" id="ARBA00023136"/>
    </source>
</evidence>
<keyword evidence="3" id="KW-1003">Cell membrane</keyword>
<evidence type="ECO:0000313" key="10">
    <source>
        <dbReference type="Proteomes" id="UP000094828"/>
    </source>
</evidence>
<keyword evidence="5 8" id="KW-1133">Transmembrane helix</keyword>
<organism evidence="9 10">
    <name type="scientific">Planctopirus hydrillae</name>
    <dbReference type="NCBI Taxonomy" id="1841610"/>
    <lineage>
        <taxon>Bacteria</taxon>
        <taxon>Pseudomonadati</taxon>
        <taxon>Planctomycetota</taxon>
        <taxon>Planctomycetia</taxon>
        <taxon>Planctomycetales</taxon>
        <taxon>Planctomycetaceae</taxon>
        <taxon>Planctopirus</taxon>
    </lineage>
</organism>
<evidence type="ECO:0000256" key="2">
    <source>
        <dbReference type="ARBA" id="ARBA00005811"/>
    </source>
</evidence>
<feature type="transmembrane region" description="Helical" evidence="8">
    <location>
        <begin position="12"/>
        <end position="31"/>
    </location>
</feature>
<dbReference type="InterPro" id="IPR003400">
    <property type="entry name" value="ExbD"/>
</dbReference>
<evidence type="ECO:0000256" key="3">
    <source>
        <dbReference type="ARBA" id="ARBA00022475"/>
    </source>
</evidence>
<protein>
    <submittedName>
        <fullName evidence="9">Biopolymer transporter ExbD</fullName>
    </submittedName>
</protein>
<keyword evidence="7" id="KW-0813">Transport</keyword>
<keyword evidence="7" id="KW-0653">Protein transport</keyword>
<dbReference type="GO" id="GO:0005886">
    <property type="term" value="C:plasma membrane"/>
    <property type="evidence" value="ECO:0007669"/>
    <property type="project" value="UniProtKB-SubCell"/>
</dbReference>
<accession>A0A1C3E7A0</accession>
<dbReference type="EMBL" id="LYDR01000144">
    <property type="protein sequence ID" value="ODA29116.1"/>
    <property type="molecule type" value="Genomic_DNA"/>
</dbReference>
<evidence type="ECO:0000256" key="5">
    <source>
        <dbReference type="ARBA" id="ARBA00022989"/>
    </source>
</evidence>
<dbReference type="PANTHER" id="PTHR30558:SF3">
    <property type="entry name" value="BIOPOLYMER TRANSPORT PROTEIN EXBD-RELATED"/>
    <property type="match status" value="1"/>
</dbReference>
<evidence type="ECO:0000256" key="7">
    <source>
        <dbReference type="RuleBase" id="RU003879"/>
    </source>
</evidence>
<evidence type="ECO:0000256" key="1">
    <source>
        <dbReference type="ARBA" id="ARBA00004162"/>
    </source>
</evidence>
<evidence type="ECO:0000256" key="4">
    <source>
        <dbReference type="ARBA" id="ARBA00022692"/>
    </source>
</evidence>
<dbReference type="STRING" id="1841610.A6X21_09910"/>
<evidence type="ECO:0000313" key="9">
    <source>
        <dbReference type="EMBL" id="ODA29116.1"/>
    </source>
</evidence>
<dbReference type="PANTHER" id="PTHR30558">
    <property type="entry name" value="EXBD MEMBRANE COMPONENT OF PMF-DRIVEN MACROMOLECULE IMPORT SYSTEM"/>
    <property type="match status" value="1"/>
</dbReference>
<dbReference type="Gene3D" id="3.30.420.270">
    <property type="match status" value="1"/>
</dbReference>